<gene>
    <name evidence="7" type="ORF">EPUS_05996</name>
</gene>
<feature type="compositionally biased region" description="Low complexity" evidence="5">
    <location>
        <begin position="499"/>
        <end position="510"/>
    </location>
</feature>
<dbReference type="OrthoDB" id="21467at2759"/>
<dbReference type="RefSeq" id="XP_007803183.1">
    <property type="nucleotide sequence ID" value="XM_007804992.1"/>
</dbReference>
<feature type="compositionally biased region" description="Basic residues" evidence="5">
    <location>
        <begin position="733"/>
        <end position="743"/>
    </location>
</feature>
<dbReference type="GeneID" id="19240943"/>
<feature type="compositionally biased region" description="Polar residues" evidence="5">
    <location>
        <begin position="675"/>
        <end position="685"/>
    </location>
</feature>
<feature type="compositionally biased region" description="Polar residues" evidence="5">
    <location>
        <begin position="473"/>
        <end position="484"/>
    </location>
</feature>
<feature type="region of interest" description="Disordered" evidence="5">
    <location>
        <begin position="233"/>
        <end position="266"/>
    </location>
</feature>
<dbReference type="EMBL" id="KE721233">
    <property type="protein sequence ID" value="ERF71167.1"/>
    <property type="molecule type" value="Genomic_DNA"/>
</dbReference>
<dbReference type="PROSITE" id="PS50102">
    <property type="entry name" value="RRM"/>
    <property type="match status" value="1"/>
</dbReference>
<feature type="region of interest" description="Disordered" evidence="5">
    <location>
        <begin position="1"/>
        <end position="182"/>
    </location>
</feature>
<dbReference type="Pfam" id="PF00076">
    <property type="entry name" value="RRM_1"/>
    <property type="match status" value="1"/>
</dbReference>
<dbReference type="PANTHER" id="PTHR46754">
    <property type="entry name" value="MKI67 FHA DOMAIN-INTERACTING NUCLEOLAR PHOSPHOPROTEIN"/>
    <property type="match status" value="1"/>
</dbReference>
<dbReference type="InterPro" id="IPR000504">
    <property type="entry name" value="RRM_dom"/>
</dbReference>
<reference evidence="8" key="1">
    <citation type="journal article" date="2014" name="BMC Genomics">
        <title>Genome characteristics reveal the impact of lichenization on lichen-forming fungus Endocarpon pusillum Hedwig (Verrucariales, Ascomycota).</title>
        <authorList>
            <person name="Wang Y.-Y."/>
            <person name="Liu B."/>
            <person name="Zhang X.-Y."/>
            <person name="Zhou Q.-M."/>
            <person name="Zhang T."/>
            <person name="Li H."/>
            <person name="Yu Y.-F."/>
            <person name="Zhang X.-L."/>
            <person name="Hao X.-Y."/>
            <person name="Wang M."/>
            <person name="Wang L."/>
            <person name="Wei J.-C."/>
        </authorList>
    </citation>
    <scope>NUCLEOTIDE SEQUENCE [LARGE SCALE GENOMIC DNA]</scope>
    <source>
        <strain evidence="8">Z07020 / HMAS-L-300199</strain>
    </source>
</reference>
<organism evidence="7 8">
    <name type="scientific">Endocarpon pusillum (strain Z07020 / HMAS-L-300199)</name>
    <name type="common">Lichen-forming fungus</name>
    <dbReference type="NCBI Taxonomy" id="1263415"/>
    <lineage>
        <taxon>Eukaryota</taxon>
        <taxon>Fungi</taxon>
        <taxon>Dikarya</taxon>
        <taxon>Ascomycota</taxon>
        <taxon>Pezizomycotina</taxon>
        <taxon>Eurotiomycetes</taxon>
        <taxon>Chaetothyriomycetidae</taxon>
        <taxon>Verrucariales</taxon>
        <taxon>Verrucariaceae</taxon>
        <taxon>Endocarpon</taxon>
    </lineage>
</organism>
<sequence length="789" mass="85206">MTTEGKERKRKAVTPVAVDASQANKTKKAKAASKKPTTGDIAATPISNAQPAAPQPTDSAETQANPKVKPRKRAVDFLSDDEEKSGGVSVGKTEHVGTISSKRPRKKKSKEDKAGANGEASGSAMHNDSAAKRTATATEASGDAPAGSKLKEAKPNPKTKETSTTDGGIVSSSVPKKGPSTINVHAEKIKKLLGQKDHVPKQSNKAKEAANVLAMDSTTDGVNGVSSNTINESLETVAKDAASTSKQAEAQRTTETELQEEYESDEDIDQAGALLEGFDSDNEDLAQDEGFDKDKPTAAIPNYKKTQKKLRQAAQNGNKDGPGAVYVGRIPHGFYENEMRQYFSQFGNISKLRLSRNRKTGHSKHFAFIEFESNEVAKIVAETMDNYLMFGHILKCKYVQPESLHPDTFKGANKRFRVAPHNRMEKRALEAPKSESQWAKKNSKEQSRRKRKAEKLKAMGYEIELPRLKSPSEVLQQKESQNAVEEQGPDAPKGENKEVPSPSVVPENEVALSKKKSKERKMPDPSRSEGNDVSAHAGVPQDEIVPCKKQSKKEKNVPDPSKADGENPPAPTAVAKEEVVSGKKKSKKSKKDNTATTEISGVTVPTADLNALTPDPVQSQNSVKQNSEKGDKGKEKRHKAKENAKQLHPQPVTDENPSKANDLPTKPESDATIAPSGSTTDQSSNQKEKDMNGIAQATIDGMPAVATTGPKTTSVEKETSSSMLPAESAEGIKKKRRSRKRKNSTAAHDLAESEPRVMEPAAADPQEFKVNGEPGAESTVKKTKKAKKT</sequence>
<feature type="compositionally biased region" description="Polar residues" evidence="5">
    <location>
        <begin position="45"/>
        <end position="65"/>
    </location>
</feature>
<proteinExistence type="predicted"/>
<evidence type="ECO:0000256" key="4">
    <source>
        <dbReference type="PROSITE-ProRule" id="PRU00176"/>
    </source>
</evidence>
<evidence type="ECO:0000256" key="3">
    <source>
        <dbReference type="ARBA" id="ARBA00023242"/>
    </source>
</evidence>
<name>U1G1Q1_ENDPU</name>
<dbReference type="Proteomes" id="UP000019373">
    <property type="component" value="Unassembled WGS sequence"/>
</dbReference>
<dbReference type="SUPFAM" id="SSF54928">
    <property type="entry name" value="RNA-binding domain, RBD"/>
    <property type="match status" value="1"/>
</dbReference>
<evidence type="ECO:0000313" key="8">
    <source>
        <dbReference type="Proteomes" id="UP000019373"/>
    </source>
</evidence>
<feature type="domain" description="RRM" evidence="6">
    <location>
        <begin position="323"/>
        <end position="401"/>
    </location>
</feature>
<accession>U1G1Q1</accession>
<dbReference type="eggNOG" id="KOG4208">
    <property type="taxonomic scope" value="Eukaryota"/>
</dbReference>
<keyword evidence="8" id="KW-1185">Reference proteome</keyword>
<dbReference type="InterPro" id="IPR035979">
    <property type="entry name" value="RBD_domain_sf"/>
</dbReference>
<feature type="compositionally biased region" description="Basic and acidic residues" evidence="5">
    <location>
        <begin position="553"/>
        <end position="565"/>
    </location>
</feature>
<evidence type="ECO:0000313" key="7">
    <source>
        <dbReference type="EMBL" id="ERF71167.1"/>
    </source>
</evidence>
<feature type="compositionally biased region" description="Basic and acidic residues" evidence="5">
    <location>
        <begin position="520"/>
        <end position="530"/>
    </location>
</feature>
<feature type="compositionally biased region" description="Polar residues" evidence="5">
    <location>
        <begin position="164"/>
        <end position="174"/>
    </location>
</feature>
<comment type="subcellular location">
    <subcellularLocation>
        <location evidence="1">Nucleus</location>
        <location evidence="1">Nucleolus</location>
    </subcellularLocation>
</comment>
<dbReference type="InterPro" id="IPR012677">
    <property type="entry name" value="Nucleotide-bd_a/b_plait_sf"/>
</dbReference>
<feature type="compositionally biased region" description="Basic and acidic residues" evidence="5">
    <location>
        <begin position="149"/>
        <end position="163"/>
    </location>
</feature>
<dbReference type="Gene3D" id="3.30.70.330">
    <property type="match status" value="1"/>
</dbReference>
<evidence type="ECO:0000256" key="5">
    <source>
        <dbReference type="SAM" id="MobiDB-lite"/>
    </source>
</evidence>
<dbReference type="CDD" id="cd12307">
    <property type="entry name" value="RRM_NIFK_like"/>
    <property type="match status" value="1"/>
</dbReference>
<keyword evidence="2 4" id="KW-0694">RNA-binding</keyword>
<feature type="region of interest" description="Disordered" evidence="5">
    <location>
        <begin position="425"/>
        <end position="789"/>
    </location>
</feature>
<dbReference type="GO" id="GO:0005730">
    <property type="term" value="C:nucleolus"/>
    <property type="evidence" value="ECO:0007669"/>
    <property type="project" value="UniProtKB-SubCell"/>
</dbReference>
<evidence type="ECO:0000259" key="6">
    <source>
        <dbReference type="PROSITE" id="PS50102"/>
    </source>
</evidence>
<dbReference type="SMART" id="SM00360">
    <property type="entry name" value="RRM"/>
    <property type="match status" value="1"/>
</dbReference>
<protein>
    <recommendedName>
        <fullName evidence="6">RRM domain-containing protein</fullName>
    </recommendedName>
</protein>
<feature type="compositionally biased region" description="Polar residues" evidence="5">
    <location>
        <begin position="242"/>
        <end position="253"/>
    </location>
</feature>
<dbReference type="AlphaFoldDB" id="U1G1Q1"/>
<feature type="compositionally biased region" description="Acidic residues" evidence="5">
    <location>
        <begin position="257"/>
        <end position="266"/>
    </location>
</feature>
<dbReference type="GO" id="GO:0003723">
    <property type="term" value="F:RNA binding"/>
    <property type="evidence" value="ECO:0007669"/>
    <property type="project" value="UniProtKB-UniRule"/>
</dbReference>
<evidence type="ECO:0000256" key="1">
    <source>
        <dbReference type="ARBA" id="ARBA00004604"/>
    </source>
</evidence>
<evidence type="ECO:0000256" key="2">
    <source>
        <dbReference type="ARBA" id="ARBA00022884"/>
    </source>
</evidence>
<dbReference type="HOGENOM" id="CLU_355658_0_0_1"/>
<dbReference type="OMA" id="VANNDDW"/>
<keyword evidence="3" id="KW-0539">Nucleus</keyword>
<feature type="compositionally biased region" description="Polar residues" evidence="5">
    <location>
        <begin position="616"/>
        <end position="625"/>
    </location>
</feature>